<feature type="region of interest" description="Disordered" evidence="1">
    <location>
        <begin position="448"/>
        <end position="496"/>
    </location>
</feature>
<comment type="caution">
    <text evidence="2">The sequence shown here is derived from an EMBL/GenBank/DDBJ whole genome shotgun (WGS) entry which is preliminary data.</text>
</comment>
<gene>
    <name evidence="2" type="ORF">AWW66_22250</name>
</gene>
<evidence type="ECO:0000313" key="2">
    <source>
        <dbReference type="EMBL" id="KXK59800.1"/>
    </source>
</evidence>
<dbReference type="EMBL" id="LRQV01000096">
    <property type="protein sequence ID" value="KXK59800.1"/>
    <property type="molecule type" value="Genomic_DNA"/>
</dbReference>
<proteinExistence type="predicted"/>
<reference evidence="2 3" key="1">
    <citation type="submission" date="2016-01" db="EMBL/GenBank/DDBJ databases">
        <title>Whole genome sequence and analysis of Micromonospora rosaria DSM 803, which can produce antibacterial substance rosamicin.</title>
        <authorList>
            <person name="Yang H."/>
            <person name="He X."/>
            <person name="Zhu D."/>
        </authorList>
    </citation>
    <scope>NUCLEOTIDE SEQUENCE [LARGE SCALE GENOMIC DNA]</scope>
    <source>
        <strain evidence="2 3">DSM 803</strain>
    </source>
</reference>
<evidence type="ECO:0000256" key="1">
    <source>
        <dbReference type="SAM" id="MobiDB-lite"/>
    </source>
</evidence>
<dbReference type="Proteomes" id="UP000070620">
    <property type="component" value="Unassembled WGS sequence"/>
</dbReference>
<organism evidence="2 3">
    <name type="scientific">Micromonospora rosaria</name>
    <dbReference type="NCBI Taxonomy" id="47874"/>
    <lineage>
        <taxon>Bacteria</taxon>
        <taxon>Bacillati</taxon>
        <taxon>Actinomycetota</taxon>
        <taxon>Actinomycetes</taxon>
        <taxon>Micromonosporales</taxon>
        <taxon>Micromonosporaceae</taxon>
        <taxon>Micromonospora</taxon>
    </lineage>
</organism>
<feature type="region of interest" description="Disordered" evidence="1">
    <location>
        <begin position="654"/>
        <end position="679"/>
    </location>
</feature>
<name>A0A136PMV6_9ACTN</name>
<accession>A0A136PMV6</accession>
<dbReference type="AlphaFoldDB" id="A0A136PMV6"/>
<sequence length="679" mass="72380">MPVTAVDDQAPRPGQRSAAVEAALAAVRARTPGHARRPDRVALLDGPEAAARLAVTPDRWGQFRIAVPAQARSRPVHPTGQQTGCVRCAAAGVDRQGVSRDGVGSDPLCLPCWRGPRERQGAGNRRRLVAELRQRLDLDVPEGCAVCGSAHPVPECWLCGWSHLAAASAAQEAADAAEAARVAEEFDRITEIAEAQDRVDELAAWVDRLHAVLEGHQAGSGRARAVRLLADLLARDTAARSTTRGRPGALARVAAVMAVDADWRSGRRAMPGRARTAELAGCTQRAVTSAWARSCALGWATRTHAGRRLSLPERIETGRSQDRACYDLTPVHQGDLTAQAALVPTALAVLADLLDHADTLLAAAQQHLDGLRARAGGWAERRDVERLDRMRKAVAAAVTRAVVAPAITARPIDTGNLFAPRMAPQGENLSSCPYQGLLISPSIAYAASEDRRGRRKSGASRSSTRAGRHDRRDGAGRSPGRHPRPRQGVPAGSRAARPLPKWSGWAYDLARAVQDRWVWLRPAPLPRVAATLGATLGSDWTAEALDAWVRRSRSQALLAAPDNPVAYLRAVLEDVLTGLAAPPHPARRHTEHRRALVVEQAAADRAARAADRDQDATAVAVPGRRSAAAEAALAEIRARTSGHLRRTDRAALLDDGAGGECDWPEVAKPGAGLPPTARP</sequence>
<evidence type="ECO:0000313" key="3">
    <source>
        <dbReference type="Proteomes" id="UP000070620"/>
    </source>
</evidence>
<protein>
    <submittedName>
        <fullName evidence="2">Uncharacterized protein</fullName>
    </submittedName>
</protein>
<keyword evidence="3" id="KW-1185">Reference proteome</keyword>